<proteinExistence type="predicted"/>
<evidence type="ECO:0000313" key="10">
    <source>
        <dbReference type="Proteomes" id="UP000028045"/>
    </source>
</evidence>
<dbReference type="InterPro" id="IPR036436">
    <property type="entry name" value="Disintegrin_dom_sf"/>
</dbReference>
<evidence type="ECO:0000259" key="7">
    <source>
        <dbReference type="PROSITE" id="PS50214"/>
    </source>
</evidence>
<comment type="function">
    <text evidence="2">Probable zinc protease.</text>
</comment>
<dbReference type="PANTHER" id="PTHR11905:SF159">
    <property type="entry name" value="ADAM METALLOPROTEASE"/>
    <property type="match status" value="1"/>
</dbReference>
<dbReference type="PANTHER" id="PTHR11905">
    <property type="entry name" value="ADAM A DISINTEGRIN AND METALLOPROTEASE DOMAIN"/>
    <property type="match status" value="1"/>
</dbReference>
<dbReference type="PROSITE" id="PS50214">
    <property type="entry name" value="DISINTEGRIN_2"/>
    <property type="match status" value="1"/>
</dbReference>
<dbReference type="Gene3D" id="4.10.70.10">
    <property type="entry name" value="Disintegrin domain"/>
    <property type="match status" value="1"/>
</dbReference>
<feature type="domain" description="Disintegrin" evidence="7">
    <location>
        <begin position="510"/>
        <end position="600"/>
    </location>
</feature>
<dbReference type="EMBL" id="KL648474">
    <property type="protein sequence ID" value="KEY70090.1"/>
    <property type="molecule type" value="Genomic_DNA"/>
</dbReference>
<evidence type="ECO:0000259" key="8">
    <source>
        <dbReference type="PROSITE" id="PS50215"/>
    </source>
</evidence>
<feature type="chain" id="PRO_5001771178" description="Disintegrin and metalloproteinase domain-containing protein B" evidence="6">
    <location>
        <begin position="24"/>
        <end position="784"/>
    </location>
</feature>
<dbReference type="GO" id="GO:0004222">
    <property type="term" value="F:metalloendopeptidase activity"/>
    <property type="evidence" value="ECO:0007669"/>
    <property type="project" value="InterPro"/>
</dbReference>
<dbReference type="Proteomes" id="UP000028045">
    <property type="component" value="Unassembled WGS sequence"/>
</dbReference>
<feature type="transmembrane region" description="Helical" evidence="5">
    <location>
        <begin position="704"/>
        <end position="728"/>
    </location>
</feature>
<feature type="active site" evidence="4">
    <location>
        <position position="426"/>
    </location>
</feature>
<dbReference type="Pfam" id="PF00200">
    <property type="entry name" value="Disintegrin"/>
    <property type="match status" value="1"/>
</dbReference>
<keyword evidence="4" id="KW-0862">Zinc</keyword>
<dbReference type="InterPro" id="IPR001762">
    <property type="entry name" value="Disintegrin_dom"/>
</dbReference>
<evidence type="ECO:0000256" key="1">
    <source>
        <dbReference type="ARBA" id="ARBA00023157"/>
    </source>
</evidence>
<organism evidence="9 10">
    <name type="scientific">Stachybotrys chartarum (strain CBS 109288 / IBT 7711)</name>
    <name type="common">Toxic black mold</name>
    <name type="synonym">Stilbospora chartarum</name>
    <dbReference type="NCBI Taxonomy" id="1280523"/>
    <lineage>
        <taxon>Eukaryota</taxon>
        <taxon>Fungi</taxon>
        <taxon>Dikarya</taxon>
        <taxon>Ascomycota</taxon>
        <taxon>Pezizomycotina</taxon>
        <taxon>Sordariomycetes</taxon>
        <taxon>Hypocreomycetidae</taxon>
        <taxon>Hypocreales</taxon>
        <taxon>Stachybotryaceae</taxon>
        <taxon>Stachybotrys</taxon>
    </lineage>
</organism>
<keyword evidence="4" id="KW-0479">Metal-binding</keyword>
<sequence>MVALRCLLSAFAAACLHFQTTAGHSISRSPVEYVTTIEDVTVHTPSQRVHAHSAFDLTFTLHDGRQEVRLVLEPNHDLLHNSFAVTYMGHGSQVRATESIERSAHKVFKGRSFVQRPGRAGWWHAGWSRIMVHRDGNAPVFDGSFTIDGDSHVIQRGSKYQRLKHAEDPDIELPPGQEDDVMVVWRGSDIRGLAAGRTELKRDVANTSTCASDDLEFNINYNQELRRSQQLSKVDSRSLFGRQFIDDDGGNGAGVDLLGSIGSTAGCPGTRRVALVGIATDCNYWGRFNGSRQDLSENVIGMVNQASELYESTFNIALGIQNLTVMEEDCPGQAHESTPWNFACNDGTINDRLSTFSQWRGRFEDANAYWTLLTACNTGTAVGLAWRGQLCRQGSGQNGAGQGGGTIAATNVVVHTSTEWQIFAHETGHTFGAVHDCTPTECPFNATSQECCPLSSSTCDAGGRFMMNPSTDPDINQFSSCSIGNICGGMLNNIRADCLTQNRDIDVITGSQCGNGIVETDEQCDCGGTEGCGDNPCCDAETCQFRDNAVCDPANEECCTDQCGFASASTVCRSSSGDCDPEETCAGDSGHCPSDNHLDDGESCGDGDGLRCASGQCTSRDLQCRQIQGGFNGGGDITGACPHDDTCLISCASSSLNSQTCVQYPQNFLDGTPCGAGGRCLDGQCEGTSTWREIQYWIQNNLNIFIPVVAVVGVLVLAAIGSCIWSCIRRRRVRRPKVVNQTEMRDWPAPTQPPRAHGNTGYGYAPVPEGYQQWGARTRSMRYA</sequence>
<dbReference type="InterPro" id="IPR024079">
    <property type="entry name" value="MetalloPept_cat_dom_sf"/>
</dbReference>
<evidence type="ECO:0000256" key="3">
    <source>
        <dbReference type="ARBA" id="ARBA00074021"/>
    </source>
</evidence>
<keyword evidence="6" id="KW-0732">Signal</keyword>
<dbReference type="GO" id="GO:0006508">
    <property type="term" value="P:proteolysis"/>
    <property type="evidence" value="ECO:0007669"/>
    <property type="project" value="InterPro"/>
</dbReference>
<feature type="binding site" evidence="4">
    <location>
        <position position="425"/>
    </location>
    <ligand>
        <name>Zn(2+)</name>
        <dbReference type="ChEBI" id="CHEBI:29105"/>
        <note>catalytic</note>
    </ligand>
</feature>
<dbReference type="SUPFAM" id="SSF57552">
    <property type="entry name" value="Blood coagulation inhibitor (disintegrin)"/>
    <property type="match status" value="1"/>
</dbReference>
<evidence type="ECO:0000256" key="4">
    <source>
        <dbReference type="PROSITE-ProRule" id="PRU00276"/>
    </source>
</evidence>
<protein>
    <recommendedName>
        <fullName evidence="3">Disintegrin and metalloproteinase domain-containing protein B</fullName>
    </recommendedName>
</protein>
<feature type="binding site" evidence="4">
    <location>
        <position position="429"/>
    </location>
    <ligand>
        <name>Zn(2+)</name>
        <dbReference type="ChEBI" id="CHEBI:29105"/>
        <note>catalytic</note>
    </ligand>
</feature>
<evidence type="ECO:0000256" key="5">
    <source>
        <dbReference type="SAM" id="Phobius"/>
    </source>
</evidence>
<dbReference type="SUPFAM" id="SSF55486">
    <property type="entry name" value="Metalloproteases ('zincins'), catalytic domain"/>
    <property type="match status" value="1"/>
</dbReference>
<reference evidence="9 10" key="1">
    <citation type="journal article" date="2014" name="BMC Genomics">
        <title>Comparative genome sequencing reveals chemotype-specific gene clusters in the toxigenic black mold Stachybotrys.</title>
        <authorList>
            <person name="Semeiks J."/>
            <person name="Borek D."/>
            <person name="Otwinowski Z."/>
            <person name="Grishin N.V."/>
        </authorList>
    </citation>
    <scope>NUCLEOTIDE SEQUENCE [LARGE SCALE GENOMIC DNA]</scope>
    <source>
        <strain evidence="10">CBS 109288 / IBT 7711</strain>
    </source>
</reference>
<feature type="domain" description="Peptidase M12B" evidence="8">
    <location>
        <begin position="272"/>
        <end position="486"/>
    </location>
</feature>
<name>A0A084AXR1_STACB</name>
<dbReference type="HOGENOM" id="CLU_012383_1_0_1"/>
<dbReference type="AlphaFoldDB" id="A0A084AXR1"/>
<dbReference type="Gene3D" id="3.40.1620.60">
    <property type="match status" value="1"/>
</dbReference>
<dbReference type="Gene3D" id="3.40.390.10">
    <property type="entry name" value="Collagenase (Catalytic Domain)"/>
    <property type="match status" value="1"/>
</dbReference>
<gene>
    <name evidence="9" type="ORF">S7711_09088</name>
</gene>
<dbReference type="SMART" id="SM00050">
    <property type="entry name" value="DISIN"/>
    <property type="match status" value="1"/>
</dbReference>
<accession>A0A084AXR1</accession>
<dbReference type="OrthoDB" id="5951731at2759"/>
<dbReference type="InterPro" id="IPR001590">
    <property type="entry name" value="Peptidase_M12B"/>
</dbReference>
<keyword evidence="10" id="KW-1185">Reference proteome</keyword>
<dbReference type="Pfam" id="PF13688">
    <property type="entry name" value="Reprolysin_5"/>
    <property type="match status" value="1"/>
</dbReference>
<feature type="binding site" evidence="4">
    <location>
        <position position="435"/>
    </location>
    <ligand>
        <name>Zn(2+)</name>
        <dbReference type="ChEBI" id="CHEBI:29105"/>
        <note>catalytic</note>
    </ligand>
</feature>
<dbReference type="InterPro" id="IPR006586">
    <property type="entry name" value="ADAM_Cys-rich"/>
</dbReference>
<keyword evidence="5" id="KW-1133">Transmembrane helix</keyword>
<evidence type="ECO:0000313" key="9">
    <source>
        <dbReference type="EMBL" id="KEY70090.1"/>
    </source>
</evidence>
<dbReference type="SMART" id="SM00608">
    <property type="entry name" value="ACR"/>
    <property type="match status" value="1"/>
</dbReference>
<keyword evidence="5" id="KW-0472">Membrane</keyword>
<evidence type="ECO:0000256" key="6">
    <source>
        <dbReference type="SAM" id="SignalP"/>
    </source>
</evidence>
<evidence type="ECO:0000256" key="2">
    <source>
        <dbReference type="ARBA" id="ARBA00056552"/>
    </source>
</evidence>
<dbReference type="GO" id="GO:0046872">
    <property type="term" value="F:metal ion binding"/>
    <property type="evidence" value="ECO:0007669"/>
    <property type="project" value="UniProtKB-KW"/>
</dbReference>
<dbReference type="FunFam" id="4.10.70.10:FF:000003">
    <property type="entry name" value="Disintegrin and metalloproteinase domain-containing protein 17"/>
    <property type="match status" value="1"/>
</dbReference>
<keyword evidence="5" id="KW-0812">Transmembrane</keyword>
<comment type="caution">
    <text evidence="4">Lacks conserved residue(s) required for the propagation of feature annotation.</text>
</comment>
<keyword evidence="1" id="KW-1015">Disulfide bond</keyword>
<dbReference type="PROSITE" id="PS50215">
    <property type="entry name" value="ADAM_MEPRO"/>
    <property type="match status" value="1"/>
</dbReference>
<feature type="signal peptide" evidence="6">
    <location>
        <begin position="1"/>
        <end position="23"/>
    </location>
</feature>